<keyword evidence="3" id="KW-0804">Transcription</keyword>
<dbReference type="InterPro" id="IPR039422">
    <property type="entry name" value="MarR/SlyA-like"/>
</dbReference>
<keyword evidence="6" id="KW-1185">Reference proteome</keyword>
<evidence type="ECO:0000256" key="2">
    <source>
        <dbReference type="ARBA" id="ARBA00023125"/>
    </source>
</evidence>
<dbReference type="STRING" id="314344.AL013_01205"/>
<dbReference type="SUPFAM" id="SSF46785">
    <property type="entry name" value="Winged helix' DNA-binding domain"/>
    <property type="match status" value="1"/>
</dbReference>
<protein>
    <submittedName>
        <fullName evidence="5">Transcriptional regulator</fullName>
    </submittedName>
</protein>
<keyword evidence="1" id="KW-0805">Transcription regulation</keyword>
<reference evidence="5 6" key="1">
    <citation type="submission" date="2006-09" db="EMBL/GenBank/DDBJ databases">
        <authorList>
            <person name="Emerson D."/>
            <person name="Ferriera S."/>
            <person name="Johnson J."/>
            <person name="Kravitz S."/>
            <person name="Halpern A."/>
            <person name="Remington K."/>
            <person name="Beeson K."/>
            <person name="Tran B."/>
            <person name="Rogers Y.-H."/>
            <person name="Friedman R."/>
            <person name="Venter J.C."/>
        </authorList>
    </citation>
    <scope>NUCLEOTIDE SEQUENCE [LARGE SCALE GENOMIC DNA]</scope>
    <source>
        <strain evidence="5 6">PV-1</strain>
    </source>
</reference>
<dbReference type="InterPro" id="IPR036388">
    <property type="entry name" value="WH-like_DNA-bd_sf"/>
</dbReference>
<dbReference type="AlphaFoldDB" id="Q0F2A1"/>
<accession>Q0F2A1</accession>
<dbReference type="Proteomes" id="UP000005297">
    <property type="component" value="Unassembled WGS sequence"/>
</dbReference>
<dbReference type="GO" id="GO:0003700">
    <property type="term" value="F:DNA-binding transcription factor activity"/>
    <property type="evidence" value="ECO:0007669"/>
    <property type="project" value="InterPro"/>
</dbReference>
<dbReference type="PRINTS" id="PR00598">
    <property type="entry name" value="HTHMARR"/>
</dbReference>
<evidence type="ECO:0000313" key="6">
    <source>
        <dbReference type="Proteomes" id="UP000005297"/>
    </source>
</evidence>
<dbReference type="Gene3D" id="1.10.10.10">
    <property type="entry name" value="Winged helix-like DNA-binding domain superfamily/Winged helix DNA-binding domain"/>
    <property type="match status" value="1"/>
</dbReference>
<dbReference type="GO" id="GO:0006950">
    <property type="term" value="P:response to stress"/>
    <property type="evidence" value="ECO:0007669"/>
    <property type="project" value="TreeGrafter"/>
</dbReference>
<dbReference type="RefSeq" id="WP_009850668.1">
    <property type="nucleotide sequence ID" value="NZ_DS022295.1"/>
</dbReference>
<dbReference type="PANTHER" id="PTHR33164:SF64">
    <property type="entry name" value="TRANSCRIPTIONAL REGULATOR SLYA"/>
    <property type="match status" value="1"/>
</dbReference>
<dbReference type="Pfam" id="PF12802">
    <property type="entry name" value="MarR_2"/>
    <property type="match status" value="1"/>
</dbReference>
<proteinExistence type="predicted"/>
<dbReference type="HOGENOM" id="CLU_083287_18_2_0"/>
<evidence type="ECO:0000256" key="3">
    <source>
        <dbReference type="ARBA" id="ARBA00023163"/>
    </source>
</evidence>
<dbReference type="OrthoDB" id="117723at2"/>
<feature type="domain" description="HTH marR-type" evidence="4">
    <location>
        <begin position="6"/>
        <end position="138"/>
    </location>
</feature>
<dbReference type="GO" id="GO:0003677">
    <property type="term" value="F:DNA binding"/>
    <property type="evidence" value="ECO:0007669"/>
    <property type="project" value="UniProtKB-KW"/>
</dbReference>
<dbReference type="PROSITE" id="PS50995">
    <property type="entry name" value="HTH_MARR_2"/>
    <property type="match status" value="1"/>
</dbReference>
<dbReference type="InParanoid" id="Q0F2A1"/>
<name>Q0F2A1_9PROT</name>
<dbReference type="InterPro" id="IPR000835">
    <property type="entry name" value="HTH_MarR-typ"/>
</dbReference>
<dbReference type="PANTHER" id="PTHR33164">
    <property type="entry name" value="TRANSCRIPTIONAL REGULATOR, MARR FAMILY"/>
    <property type="match status" value="1"/>
</dbReference>
<keyword evidence="2" id="KW-0238">DNA-binding</keyword>
<organism evidence="5 6">
    <name type="scientific">Mariprofundus ferrooxydans PV-1</name>
    <dbReference type="NCBI Taxonomy" id="314345"/>
    <lineage>
        <taxon>Bacteria</taxon>
        <taxon>Pseudomonadati</taxon>
        <taxon>Pseudomonadota</taxon>
        <taxon>Candidatius Mariprofundia</taxon>
        <taxon>Mariprofundales</taxon>
        <taxon>Mariprofundaceae</taxon>
        <taxon>Mariprofundus</taxon>
    </lineage>
</organism>
<gene>
    <name evidence="5" type="ORF">SPV1_01837</name>
</gene>
<dbReference type="SMART" id="SM00347">
    <property type="entry name" value="HTH_MARR"/>
    <property type="match status" value="1"/>
</dbReference>
<evidence type="ECO:0000313" key="5">
    <source>
        <dbReference type="EMBL" id="EAU55649.1"/>
    </source>
</evidence>
<dbReference type="eggNOG" id="COG1846">
    <property type="taxonomic scope" value="Bacteria"/>
</dbReference>
<evidence type="ECO:0000259" key="4">
    <source>
        <dbReference type="PROSITE" id="PS50995"/>
    </source>
</evidence>
<dbReference type="FunCoup" id="Q0F2A1">
    <property type="interactions" value="150"/>
</dbReference>
<sequence length="157" mass="17430">MQSEHDNSLGFLLADVSRLMRAAFNEHLQGSSLTLAQARALIYVSRHEGCRQVELAALLEIQPITLARLLDQLAEQDLVERRPDPADRRAYRLFLTPAAPLQLRAIKQVTDLICADALRDLDEQQINTLMQALNKMRNNLGISDCSPDNTAPVAVGS</sequence>
<evidence type="ECO:0000256" key="1">
    <source>
        <dbReference type="ARBA" id="ARBA00023015"/>
    </source>
</evidence>
<comment type="caution">
    <text evidence="5">The sequence shown here is derived from an EMBL/GenBank/DDBJ whole genome shotgun (WGS) entry which is preliminary data.</text>
</comment>
<dbReference type="InterPro" id="IPR036390">
    <property type="entry name" value="WH_DNA-bd_sf"/>
</dbReference>
<dbReference type="EMBL" id="AATS01000002">
    <property type="protein sequence ID" value="EAU55649.1"/>
    <property type="molecule type" value="Genomic_DNA"/>
</dbReference>